<sequence length="115" mass="13426">MDNSKITSFLLPRPDYVKRSNVTRRITNLVQQINPSHGRSPVQNKQAQYKSNTMYSFSGYQQPSFGVSTNTYIPSQFRQSVSRSKNQKVETRQSNWQILEYTGTIQDFLKKQSKR</sequence>
<dbReference type="Proteomes" id="UP001431209">
    <property type="component" value="Unassembled WGS sequence"/>
</dbReference>
<dbReference type="AlphaFoldDB" id="A0AAW2ZG20"/>
<dbReference type="EMBL" id="JAOPGA020001355">
    <property type="protein sequence ID" value="KAL0487604.1"/>
    <property type="molecule type" value="Genomic_DNA"/>
</dbReference>
<organism evidence="1 2">
    <name type="scientific">Acrasis kona</name>
    <dbReference type="NCBI Taxonomy" id="1008807"/>
    <lineage>
        <taxon>Eukaryota</taxon>
        <taxon>Discoba</taxon>
        <taxon>Heterolobosea</taxon>
        <taxon>Tetramitia</taxon>
        <taxon>Eutetramitia</taxon>
        <taxon>Acrasidae</taxon>
        <taxon>Acrasis</taxon>
    </lineage>
</organism>
<accession>A0AAW2ZG20</accession>
<evidence type="ECO:0000313" key="2">
    <source>
        <dbReference type="Proteomes" id="UP001431209"/>
    </source>
</evidence>
<evidence type="ECO:0000313" key="1">
    <source>
        <dbReference type="EMBL" id="KAL0487604.1"/>
    </source>
</evidence>
<gene>
    <name evidence="1" type="ORF">AKO1_000263</name>
</gene>
<comment type="caution">
    <text evidence="1">The sequence shown here is derived from an EMBL/GenBank/DDBJ whole genome shotgun (WGS) entry which is preliminary data.</text>
</comment>
<reference evidence="1 2" key="1">
    <citation type="submission" date="2024-03" db="EMBL/GenBank/DDBJ databases">
        <title>The Acrasis kona genome and developmental transcriptomes reveal deep origins of eukaryotic multicellular pathways.</title>
        <authorList>
            <person name="Sheikh S."/>
            <person name="Fu C.-J."/>
            <person name="Brown M.W."/>
            <person name="Baldauf S.L."/>
        </authorList>
    </citation>
    <scope>NUCLEOTIDE SEQUENCE [LARGE SCALE GENOMIC DNA]</scope>
    <source>
        <strain evidence="1 2">ATCC MYA-3509</strain>
    </source>
</reference>
<protein>
    <submittedName>
        <fullName evidence="1">Uncharacterized protein</fullName>
    </submittedName>
</protein>
<proteinExistence type="predicted"/>
<keyword evidence="2" id="KW-1185">Reference proteome</keyword>
<name>A0AAW2ZG20_9EUKA</name>